<dbReference type="EMBL" id="JARJLG010000061">
    <property type="protein sequence ID" value="KAJ7756423.1"/>
    <property type="molecule type" value="Genomic_DNA"/>
</dbReference>
<dbReference type="Pfam" id="PF13302">
    <property type="entry name" value="Acetyltransf_3"/>
    <property type="match status" value="1"/>
</dbReference>
<proteinExistence type="predicted"/>
<keyword evidence="3" id="KW-1185">Reference proteome</keyword>
<name>A0AAD7J569_9AGAR</name>
<evidence type="ECO:0000313" key="2">
    <source>
        <dbReference type="EMBL" id="KAJ7756423.1"/>
    </source>
</evidence>
<dbReference type="InterPro" id="IPR000182">
    <property type="entry name" value="GNAT_dom"/>
</dbReference>
<dbReference type="PANTHER" id="PTHR43441:SF5">
    <property type="entry name" value="FAMILY ACETYLTRANSFERASE, PUTATIVE-RELATED"/>
    <property type="match status" value="1"/>
</dbReference>
<feature type="domain" description="N-acetyltransferase" evidence="1">
    <location>
        <begin position="32"/>
        <end position="167"/>
    </location>
</feature>
<dbReference type="GO" id="GO:0008999">
    <property type="term" value="F:protein-N-terminal-alanine acetyltransferase activity"/>
    <property type="evidence" value="ECO:0007669"/>
    <property type="project" value="TreeGrafter"/>
</dbReference>
<dbReference type="PANTHER" id="PTHR43441">
    <property type="entry name" value="RIBOSOMAL-PROTEIN-SERINE ACETYLTRANSFERASE"/>
    <property type="match status" value="1"/>
</dbReference>
<accession>A0AAD7J569</accession>
<dbReference type="Proteomes" id="UP001215280">
    <property type="component" value="Unassembled WGS sequence"/>
</dbReference>
<dbReference type="InterPro" id="IPR051908">
    <property type="entry name" value="Ribosomal_N-acetyltransferase"/>
</dbReference>
<dbReference type="SUPFAM" id="SSF55729">
    <property type="entry name" value="Acyl-CoA N-acyltransferases (Nat)"/>
    <property type="match status" value="1"/>
</dbReference>
<dbReference type="GO" id="GO:1990189">
    <property type="term" value="F:protein N-terminal-serine acetyltransferase activity"/>
    <property type="evidence" value="ECO:0007669"/>
    <property type="project" value="TreeGrafter"/>
</dbReference>
<sequence>MNETSISDANSRFSIPESGLETPRVKLTPYLPLTHNDEFFAQLSAHPELERYLPMPFTPAIIQDALISDPDSIIFAVIDKTKGEHGKFAGVIGLLHTSWNNRTTEIGPVMCFPEFQRTFVSSNAVGILMKYCLDLPKDGGLGFRRVQWTANPLNAASIKIAERMGMKMEGTMRWTWILPEGIEGKEAGEGRGEGLGRDSVLLAAYWDEWESGGREHVAKIVDRTS</sequence>
<evidence type="ECO:0000259" key="1">
    <source>
        <dbReference type="Pfam" id="PF13302"/>
    </source>
</evidence>
<dbReference type="InterPro" id="IPR016181">
    <property type="entry name" value="Acyl_CoA_acyltransferase"/>
</dbReference>
<gene>
    <name evidence="2" type="ORF">DFH07DRAFT_820518</name>
</gene>
<protein>
    <submittedName>
        <fullName evidence="2">Acyl-CoA N-acyltransferase</fullName>
    </submittedName>
</protein>
<comment type="caution">
    <text evidence="2">The sequence shown here is derived from an EMBL/GenBank/DDBJ whole genome shotgun (WGS) entry which is preliminary data.</text>
</comment>
<dbReference type="AlphaFoldDB" id="A0AAD7J569"/>
<reference evidence="2" key="1">
    <citation type="submission" date="2023-03" db="EMBL/GenBank/DDBJ databases">
        <title>Massive genome expansion in bonnet fungi (Mycena s.s.) driven by repeated elements and novel gene families across ecological guilds.</title>
        <authorList>
            <consortium name="Lawrence Berkeley National Laboratory"/>
            <person name="Harder C.B."/>
            <person name="Miyauchi S."/>
            <person name="Viragh M."/>
            <person name="Kuo A."/>
            <person name="Thoen E."/>
            <person name="Andreopoulos B."/>
            <person name="Lu D."/>
            <person name="Skrede I."/>
            <person name="Drula E."/>
            <person name="Henrissat B."/>
            <person name="Morin E."/>
            <person name="Kohler A."/>
            <person name="Barry K."/>
            <person name="LaButti K."/>
            <person name="Morin E."/>
            <person name="Salamov A."/>
            <person name="Lipzen A."/>
            <person name="Mereny Z."/>
            <person name="Hegedus B."/>
            <person name="Baldrian P."/>
            <person name="Stursova M."/>
            <person name="Weitz H."/>
            <person name="Taylor A."/>
            <person name="Grigoriev I.V."/>
            <person name="Nagy L.G."/>
            <person name="Martin F."/>
            <person name="Kauserud H."/>
        </authorList>
    </citation>
    <scope>NUCLEOTIDE SEQUENCE</scope>
    <source>
        <strain evidence="2">CBHHK188m</strain>
    </source>
</reference>
<organism evidence="2 3">
    <name type="scientific">Mycena maculata</name>
    <dbReference type="NCBI Taxonomy" id="230809"/>
    <lineage>
        <taxon>Eukaryota</taxon>
        <taxon>Fungi</taxon>
        <taxon>Dikarya</taxon>
        <taxon>Basidiomycota</taxon>
        <taxon>Agaricomycotina</taxon>
        <taxon>Agaricomycetes</taxon>
        <taxon>Agaricomycetidae</taxon>
        <taxon>Agaricales</taxon>
        <taxon>Marasmiineae</taxon>
        <taxon>Mycenaceae</taxon>
        <taxon>Mycena</taxon>
    </lineage>
</organism>
<evidence type="ECO:0000313" key="3">
    <source>
        <dbReference type="Proteomes" id="UP001215280"/>
    </source>
</evidence>
<dbReference type="Gene3D" id="3.40.630.30">
    <property type="match status" value="1"/>
</dbReference>